<accession>A0A397JG37</accession>
<dbReference type="Proteomes" id="UP000266861">
    <property type="component" value="Unassembled WGS sequence"/>
</dbReference>
<reference evidence="2 3" key="1">
    <citation type="submission" date="2018-08" db="EMBL/GenBank/DDBJ databases">
        <title>Genome and evolution of the arbuscular mycorrhizal fungus Diversispora epigaea (formerly Glomus versiforme) and its bacterial endosymbionts.</title>
        <authorList>
            <person name="Sun X."/>
            <person name="Fei Z."/>
            <person name="Harrison M."/>
        </authorList>
    </citation>
    <scope>NUCLEOTIDE SEQUENCE [LARGE SCALE GENOMIC DNA]</scope>
    <source>
        <strain evidence="2 3">IT104</strain>
    </source>
</reference>
<dbReference type="OrthoDB" id="88517at2759"/>
<dbReference type="AlphaFoldDB" id="A0A397JG37"/>
<evidence type="ECO:0000313" key="3">
    <source>
        <dbReference type="Proteomes" id="UP000266861"/>
    </source>
</evidence>
<organism evidence="2 3">
    <name type="scientific">Diversispora epigaea</name>
    <dbReference type="NCBI Taxonomy" id="1348612"/>
    <lineage>
        <taxon>Eukaryota</taxon>
        <taxon>Fungi</taxon>
        <taxon>Fungi incertae sedis</taxon>
        <taxon>Mucoromycota</taxon>
        <taxon>Glomeromycotina</taxon>
        <taxon>Glomeromycetes</taxon>
        <taxon>Diversisporales</taxon>
        <taxon>Diversisporaceae</taxon>
        <taxon>Diversispora</taxon>
    </lineage>
</organism>
<dbReference type="Gene3D" id="3.90.1570.10">
    <property type="entry name" value="tt1808, chain A"/>
    <property type="match status" value="2"/>
</dbReference>
<dbReference type="InterPro" id="IPR012296">
    <property type="entry name" value="Nuclease_put_TT1808"/>
</dbReference>
<proteinExistence type="predicted"/>
<evidence type="ECO:0000313" key="2">
    <source>
        <dbReference type="EMBL" id="RHZ84164.1"/>
    </source>
</evidence>
<protein>
    <recommendedName>
        <fullName evidence="1">C2H2-type domain-containing protein</fullName>
    </recommendedName>
</protein>
<dbReference type="InterPro" id="IPR013087">
    <property type="entry name" value="Znf_C2H2_type"/>
</dbReference>
<keyword evidence="3" id="KW-1185">Reference proteome</keyword>
<gene>
    <name evidence="2" type="ORF">Glove_85g17</name>
</gene>
<comment type="caution">
    <text evidence="2">The sequence shown here is derived from an EMBL/GenBank/DDBJ whole genome shotgun (WGS) entry which is preliminary data.</text>
</comment>
<dbReference type="PROSITE" id="PS00028">
    <property type="entry name" value="ZINC_FINGER_C2H2_1"/>
    <property type="match status" value="1"/>
</dbReference>
<sequence>MSSKAQQKLDLNNLDINLINRQPVDLFKFDEKGKLILKPQAIYCMEVTVGEIVKQLDNWSIQSRQNGDTKTAQGGAISCQLTQLQRWTFRGQPFTPTFVVEVADTKIKSKFKELDHKFKNVFLAVGTNVQLGLLIDSKNNKIWIYKRNRYGNAFRHERTWGSIDGGDTLPATSQMEKNRMEFPIYEFSQIGSISCQLTQLQRWTFRGQPFTPTFVVEVADTKIKSKFKELDHKFKNVFLAVGTNVQLGLLIDSKNNKIWIYKRNRYGNAFRHERTWGSIDGGDTLPATSQMEKNRMEFPIYEFSQIGFTLDIEMIENAISQSSTPTPTKIEESEDKLQINCFKCDETFTDYYSFIKHIEESHIRKNYKN</sequence>
<name>A0A397JG37_9GLOM</name>
<feature type="domain" description="C2H2-type" evidence="1">
    <location>
        <begin position="341"/>
        <end position="362"/>
    </location>
</feature>
<evidence type="ECO:0000259" key="1">
    <source>
        <dbReference type="PROSITE" id="PS00028"/>
    </source>
</evidence>
<dbReference type="EMBL" id="PQFF01000081">
    <property type="protein sequence ID" value="RHZ84164.1"/>
    <property type="molecule type" value="Genomic_DNA"/>
</dbReference>